<dbReference type="EMBL" id="KB743311">
    <property type="protein sequence ID" value="EOA99541.1"/>
    <property type="molecule type" value="Genomic_DNA"/>
</dbReference>
<protein>
    <submittedName>
        <fullName evidence="1">Uncharacterized protein</fullName>
    </submittedName>
</protein>
<gene>
    <name evidence="1" type="ORF">Anapl_12135</name>
</gene>
<name>R0JQW4_ANAPL</name>
<sequence>MEAALSPAPQGSACSRAPWDEKPSRIVEAAGAAGCGHPSPGAAWLSLPLLAPQSSKYLRLPAAKSRARAKGHRTAASAIWKTPGACVWEHREDPRGDAAALIPAQLGGELLCAQPLELHGGEASLVERMSCGASHVVRWIRAFPLPCAGQALQPLLPGTRQGSSLLPQHKGAEDEPVSFPLLFRRRGTALVTRLQPPPYVLPLVQFRSVWAAANGLHLCLSVESGSVRRGRCVCSESLGWLSLFSPDRIVSGAASAGMCRTAEIGLLKQSDGFECQLVTSTDLNEIMRIPPQKALCRGCHHAAALRHHWAGPALLGKVLAHQAGCPEFLSQSTAVALRKKEEIGPEHTDLLTGAAAGGDVAWSSSRCRTIPLAPQPTSEPSLE</sequence>
<proteinExistence type="predicted"/>
<organism evidence="1 2">
    <name type="scientific">Anas platyrhynchos</name>
    <name type="common">Mallard</name>
    <name type="synonym">Anas boschas</name>
    <dbReference type="NCBI Taxonomy" id="8839"/>
    <lineage>
        <taxon>Eukaryota</taxon>
        <taxon>Metazoa</taxon>
        <taxon>Chordata</taxon>
        <taxon>Craniata</taxon>
        <taxon>Vertebrata</taxon>
        <taxon>Euteleostomi</taxon>
        <taxon>Archelosauria</taxon>
        <taxon>Archosauria</taxon>
        <taxon>Dinosauria</taxon>
        <taxon>Saurischia</taxon>
        <taxon>Theropoda</taxon>
        <taxon>Coelurosauria</taxon>
        <taxon>Aves</taxon>
        <taxon>Neognathae</taxon>
        <taxon>Galloanserae</taxon>
        <taxon>Anseriformes</taxon>
        <taxon>Anatidae</taxon>
        <taxon>Anatinae</taxon>
        <taxon>Anas</taxon>
    </lineage>
</organism>
<evidence type="ECO:0000313" key="1">
    <source>
        <dbReference type="EMBL" id="EOA99541.1"/>
    </source>
</evidence>
<dbReference type="AlphaFoldDB" id="R0JQW4"/>
<evidence type="ECO:0000313" key="2">
    <source>
        <dbReference type="Proteomes" id="UP000296049"/>
    </source>
</evidence>
<reference evidence="2" key="1">
    <citation type="journal article" date="2013" name="Nat. Genet.">
        <title>The duck genome and transcriptome provide insight into an avian influenza virus reservoir species.</title>
        <authorList>
            <person name="Huang Y."/>
            <person name="Li Y."/>
            <person name="Burt D.W."/>
            <person name="Chen H."/>
            <person name="Zhang Y."/>
            <person name="Qian W."/>
            <person name="Kim H."/>
            <person name="Gan S."/>
            <person name="Zhao Y."/>
            <person name="Li J."/>
            <person name="Yi K."/>
            <person name="Feng H."/>
            <person name="Zhu P."/>
            <person name="Li B."/>
            <person name="Liu Q."/>
            <person name="Fairley S."/>
            <person name="Magor K.E."/>
            <person name="Du Z."/>
            <person name="Hu X."/>
            <person name="Goodman L."/>
            <person name="Tafer H."/>
            <person name="Vignal A."/>
            <person name="Lee T."/>
            <person name="Kim K.W."/>
            <person name="Sheng Z."/>
            <person name="An Y."/>
            <person name="Searle S."/>
            <person name="Herrero J."/>
            <person name="Groenen M.A."/>
            <person name="Crooijmans R.P."/>
            <person name="Faraut T."/>
            <person name="Cai Q."/>
            <person name="Webster R.G."/>
            <person name="Aldridge J.R."/>
            <person name="Warren W.C."/>
            <person name="Bartschat S."/>
            <person name="Kehr S."/>
            <person name="Marz M."/>
            <person name="Stadler P.F."/>
            <person name="Smith J."/>
            <person name="Kraus R.H."/>
            <person name="Zhao Y."/>
            <person name="Ren L."/>
            <person name="Fei J."/>
            <person name="Morisson M."/>
            <person name="Kaiser P."/>
            <person name="Griffin D.K."/>
            <person name="Rao M."/>
            <person name="Pitel F."/>
            <person name="Wang J."/>
            <person name="Li N."/>
        </authorList>
    </citation>
    <scope>NUCLEOTIDE SEQUENCE [LARGE SCALE GENOMIC DNA]</scope>
</reference>
<dbReference type="Proteomes" id="UP000296049">
    <property type="component" value="Unassembled WGS sequence"/>
</dbReference>
<keyword evidence="2" id="KW-1185">Reference proteome</keyword>
<accession>R0JQW4</accession>